<reference evidence="3" key="1">
    <citation type="journal article" date="2023" name="Int. J. Syst. Evol. Microbiol.">
        <title>Claveliimonas bilis gen. nov., sp. nov., deoxycholic acid-producing bacteria isolated from human faeces, and reclassification of Sellimonas monacensis Zenner et al. 2021 as Claveliimonas monacensis comb. nov.</title>
        <authorList>
            <person name="Hisatomi A."/>
            <person name="Kastawa N.W.E.P.G."/>
            <person name="Song I."/>
            <person name="Ohkuma M."/>
            <person name="Fukiya S."/>
            <person name="Sakamoto M."/>
        </authorList>
    </citation>
    <scope>NUCLEOTIDE SEQUENCE [LARGE SCALE GENOMIC DNA]</scope>
    <source>
        <strain evidence="3">12BBH14</strain>
    </source>
</reference>
<evidence type="ECO:0000313" key="2">
    <source>
        <dbReference type="EMBL" id="BDZ76289.1"/>
    </source>
</evidence>
<evidence type="ECO:0000256" key="1">
    <source>
        <dbReference type="ARBA" id="ARBA00022679"/>
    </source>
</evidence>
<proteinExistence type="predicted"/>
<dbReference type="Pfam" id="PF13692">
    <property type="entry name" value="Glyco_trans_1_4"/>
    <property type="match status" value="1"/>
</dbReference>
<dbReference type="RefSeq" id="WP_316266134.1">
    <property type="nucleotide sequence ID" value="NZ_AP027742.1"/>
</dbReference>
<keyword evidence="1 2" id="KW-0808">Transferase</keyword>
<dbReference type="Gene3D" id="3.40.50.2000">
    <property type="entry name" value="Glycogen Phosphorylase B"/>
    <property type="match status" value="1"/>
</dbReference>
<gene>
    <name evidence="2" type="ORF">Lac1_04720</name>
</gene>
<evidence type="ECO:0000313" key="3">
    <source>
        <dbReference type="Proteomes" id="UP001305815"/>
    </source>
</evidence>
<dbReference type="PANTHER" id="PTHR46401:SF2">
    <property type="entry name" value="GLYCOSYLTRANSFERASE WBBK-RELATED"/>
    <property type="match status" value="1"/>
</dbReference>
<accession>A0ABM8I0Q3</accession>
<dbReference type="SUPFAM" id="SSF53756">
    <property type="entry name" value="UDP-Glycosyltransferase/glycogen phosphorylase"/>
    <property type="match status" value="1"/>
</dbReference>
<protein>
    <submittedName>
        <fullName evidence="2">Glycosyl transferase family 1</fullName>
    </submittedName>
</protein>
<organism evidence="2 3">
    <name type="scientific">Claveliimonas bilis</name>
    <dbReference type="NCBI Taxonomy" id="3028070"/>
    <lineage>
        <taxon>Bacteria</taxon>
        <taxon>Bacillati</taxon>
        <taxon>Bacillota</taxon>
        <taxon>Clostridia</taxon>
        <taxon>Lachnospirales</taxon>
        <taxon>Lachnospiraceae</taxon>
        <taxon>Claveliimonas</taxon>
    </lineage>
</organism>
<sequence length="388" mass="45253">MKVLEITFVPPDKKSGGGLGVYQSIKSLAGNCEVDYIGPAYEIELFSDTINKVHIHTILKSKKESKLLGIIRFFTKKVSTSFYYSWMNCKNHINWEQYDFVHIEFSRYSFLINECHKYGKKCMIRIHNIEKDYAYNIYRMSRTMANKMRYYSFWINEKKVMKDGDMFIFLTNEDIKRAIELYNLETEKITKNPVCIDEKGQFLKCKKINEKKNILITGSLSYAPNIEGVLWFLNNVWEKLSTEDIIDNAFLTIAGAHPNESIKEAIKKYPNVRLIDTPNEMESLFRNADIYIAAVFDGAGMKVKVAEAFSYGLPIIGTKHAFIGYEDLHFGKYIADSESDFIRQIKDICCNRTLLESREKIYHLFCINISMRSSIQRYKEYISKIGEK</sequence>
<name>A0ABM8I0Q3_9FIRM</name>
<dbReference type="GO" id="GO:0016740">
    <property type="term" value="F:transferase activity"/>
    <property type="evidence" value="ECO:0007669"/>
    <property type="project" value="UniProtKB-KW"/>
</dbReference>
<dbReference type="PANTHER" id="PTHR46401">
    <property type="entry name" value="GLYCOSYLTRANSFERASE WBBK-RELATED"/>
    <property type="match status" value="1"/>
</dbReference>
<dbReference type="EMBL" id="AP027742">
    <property type="protein sequence ID" value="BDZ76289.1"/>
    <property type="molecule type" value="Genomic_DNA"/>
</dbReference>
<dbReference type="Proteomes" id="UP001305815">
    <property type="component" value="Chromosome"/>
</dbReference>
<keyword evidence="3" id="KW-1185">Reference proteome</keyword>